<dbReference type="InterPro" id="IPR008921">
    <property type="entry name" value="DNA_pol3_clamp-load_cplx_C"/>
</dbReference>
<dbReference type="Gene3D" id="1.20.272.10">
    <property type="match status" value="1"/>
</dbReference>
<dbReference type="InterPro" id="IPR010372">
    <property type="entry name" value="DNA_pol3_delta_N"/>
</dbReference>
<proteinExistence type="inferred from homology"/>
<evidence type="ECO:0000256" key="3">
    <source>
        <dbReference type="ARBA" id="ARBA00022679"/>
    </source>
</evidence>
<dbReference type="Pfam" id="PF21694">
    <property type="entry name" value="DNA_pol3_delta_C"/>
    <property type="match status" value="1"/>
</dbReference>
<dbReference type="InterPro" id="IPR027417">
    <property type="entry name" value="P-loop_NTPase"/>
</dbReference>
<organism evidence="11 12">
    <name type="scientific">Cyclonatronum proteinivorum</name>
    <dbReference type="NCBI Taxonomy" id="1457365"/>
    <lineage>
        <taxon>Bacteria</taxon>
        <taxon>Pseudomonadati</taxon>
        <taxon>Balneolota</taxon>
        <taxon>Balneolia</taxon>
        <taxon>Balneolales</taxon>
        <taxon>Cyclonatronaceae</taxon>
        <taxon>Cyclonatronum</taxon>
    </lineage>
</organism>
<keyword evidence="3 11" id="KW-0808">Transferase</keyword>
<evidence type="ECO:0000256" key="8">
    <source>
        <dbReference type="ARBA" id="ARBA00049244"/>
    </source>
</evidence>
<reference evidence="11 12" key="1">
    <citation type="submission" date="2018-03" db="EMBL/GenBank/DDBJ databases">
        <title>Phenotypic and genomic properties of Cyclonatronum proteinivorum gen. nov., sp. nov., a haloalkaliphilic bacteroidete from soda lakes possessing Na+-translocating rhodopsin.</title>
        <authorList>
            <person name="Toshchakov S.V."/>
            <person name="Korzhenkov A."/>
            <person name="Samarov N.I."/>
            <person name="Kublanov I.V."/>
            <person name="Muntyan M.S."/>
            <person name="Sorokin D.Y."/>
        </authorList>
    </citation>
    <scope>NUCLEOTIDE SEQUENCE [LARGE SCALE GENOMIC DNA]</scope>
    <source>
        <strain evidence="11 12">Omega</strain>
    </source>
</reference>
<dbReference type="EMBL" id="CP027806">
    <property type="protein sequence ID" value="AXJ00948.1"/>
    <property type="molecule type" value="Genomic_DNA"/>
</dbReference>
<dbReference type="RefSeq" id="WP_124245573.1">
    <property type="nucleotide sequence ID" value="NZ_CP027806.1"/>
</dbReference>
<evidence type="ECO:0000313" key="12">
    <source>
        <dbReference type="Proteomes" id="UP000254808"/>
    </source>
</evidence>
<dbReference type="SUPFAM" id="SSF52540">
    <property type="entry name" value="P-loop containing nucleoside triphosphate hydrolases"/>
    <property type="match status" value="1"/>
</dbReference>
<dbReference type="AlphaFoldDB" id="A0A345UKE6"/>
<name>A0A345UKE6_9BACT</name>
<evidence type="ECO:0000256" key="6">
    <source>
        <dbReference type="ARBA" id="ARBA00022932"/>
    </source>
</evidence>
<keyword evidence="12" id="KW-1185">Reference proteome</keyword>
<evidence type="ECO:0000259" key="9">
    <source>
        <dbReference type="Pfam" id="PF06144"/>
    </source>
</evidence>
<dbReference type="OrthoDB" id="1172326at2"/>
<dbReference type="GO" id="GO:0006261">
    <property type="term" value="P:DNA-templated DNA replication"/>
    <property type="evidence" value="ECO:0007669"/>
    <property type="project" value="TreeGrafter"/>
</dbReference>
<sequence length="361" mass="41185">MAKRSNNVSPQQEFARIIQELDSGTFKPVYFLCGDEPFFIDRIQEKIDSLIPEHSRVFDYEILYGATHDPADILSTAKSYPIGGERRFVFVRDFMQCTEKKVLKDNTSVKPQAGLELFLPYFENPLESTVLVLIDTQKPAGNTRFGKALSKSPNCELFVSSAPTEKEILDWIELWAKQEYKKKIEPDAIIALYQLVGNKLHELSKELEKVCGFAGKRERITRLDVKSVVKNTKEYTAFDLTNALSARDAKRTLYIAERLLQDADKDTGEIFGMISLIYGNFTILWSILRYSAKGESHADIAARLNVNRYRFNYLVKDASNYRASEMPLIFEAILDADRAVKGYSKLDAKAVFILMLKRILA</sequence>
<accession>A0A345UKE6</accession>
<evidence type="ECO:0000313" key="11">
    <source>
        <dbReference type="EMBL" id="AXJ00948.1"/>
    </source>
</evidence>
<dbReference type="InterPro" id="IPR048466">
    <property type="entry name" value="DNA_pol3_delta-like_C"/>
</dbReference>
<evidence type="ECO:0000256" key="5">
    <source>
        <dbReference type="ARBA" id="ARBA00022705"/>
    </source>
</evidence>
<comment type="catalytic activity">
    <reaction evidence="8">
        <text>DNA(n) + a 2'-deoxyribonucleoside 5'-triphosphate = DNA(n+1) + diphosphate</text>
        <dbReference type="Rhea" id="RHEA:22508"/>
        <dbReference type="Rhea" id="RHEA-COMP:17339"/>
        <dbReference type="Rhea" id="RHEA-COMP:17340"/>
        <dbReference type="ChEBI" id="CHEBI:33019"/>
        <dbReference type="ChEBI" id="CHEBI:61560"/>
        <dbReference type="ChEBI" id="CHEBI:173112"/>
        <dbReference type="EC" id="2.7.7.7"/>
    </reaction>
</comment>
<dbReference type="EC" id="2.7.7.7" evidence="1"/>
<dbReference type="Proteomes" id="UP000254808">
    <property type="component" value="Chromosome"/>
</dbReference>
<keyword evidence="4 11" id="KW-0548">Nucleotidyltransferase</keyword>
<protein>
    <recommendedName>
        <fullName evidence="2">DNA polymerase III subunit delta</fullName>
        <ecNumber evidence="1">2.7.7.7</ecNumber>
    </recommendedName>
</protein>
<dbReference type="KEGG" id="cprv:CYPRO_1697"/>
<dbReference type="Pfam" id="PF06144">
    <property type="entry name" value="DNA_pol3_delta"/>
    <property type="match status" value="1"/>
</dbReference>
<feature type="domain" description="DNA polymerase III delta subunit-like C-terminal" evidence="10">
    <location>
        <begin position="236"/>
        <end position="355"/>
    </location>
</feature>
<comment type="similarity">
    <text evidence="7">Belongs to the DNA polymerase HolA subunit family.</text>
</comment>
<dbReference type="SUPFAM" id="SSF48019">
    <property type="entry name" value="post-AAA+ oligomerization domain-like"/>
    <property type="match status" value="1"/>
</dbReference>
<evidence type="ECO:0000256" key="7">
    <source>
        <dbReference type="ARBA" id="ARBA00034754"/>
    </source>
</evidence>
<feature type="domain" description="DNA polymerase III delta N-terminal" evidence="9">
    <location>
        <begin position="30"/>
        <end position="151"/>
    </location>
</feature>
<evidence type="ECO:0000256" key="2">
    <source>
        <dbReference type="ARBA" id="ARBA00017703"/>
    </source>
</evidence>
<dbReference type="GO" id="GO:0003887">
    <property type="term" value="F:DNA-directed DNA polymerase activity"/>
    <property type="evidence" value="ECO:0007669"/>
    <property type="project" value="UniProtKB-KW"/>
</dbReference>
<evidence type="ECO:0000256" key="4">
    <source>
        <dbReference type="ARBA" id="ARBA00022695"/>
    </source>
</evidence>
<dbReference type="GO" id="GO:0009360">
    <property type="term" value="C:DNA polymerase III complex"/>
    <property type="evidence" value="ECO:0007669"/>
    <property type="project" value="InterPro"/>
</dbReference>
<dbReference type="Gene3D" id="1.10.8.60">
    <property type="match status" value="1"/>
</dbReference>
<keyword evidence="5" id="KW-0235">DNA replication</keyword>
<keyword evidence="6" id="KW-0239">DNA-directed DNA polymerase</keyword>
<evidence type="ECO:0000256" key="1">
    <source>
        <dbReference type="ARBA" id="ARBA00012417"/>
    </source>
</evidence>
<dbReference type="PANTHER" id="PTHR34388">
    <property type="entry name" value="DNA POLYMERASE III SUBUNIT DELTA"/>
    <property type="match status" value="1"/>
</dbReference>
<dbReference type="GO" id="GO:0003677">
    <property type="term" value="F:DNA binding"/>
    <property type="evidence" value="ECO:0007669"/>
    <property type="project" value="InterPro"/>
</dbReference>
<dbReference type="Gene3D" id="3.40.50.300">
    <property type="entry name" value="P-loop containing nucleotide triphosphate hydrolases"/>
    <property type="match status" value="1"/>
</dbReference>
<dbReference type="InterPro" id="IPR005790">
    <property type="entry name" value="DNA_polIII_delta"/>
</dbReference>
<gene>
    <name evidence="11" type="ORF">CYPRO_1697</name>
</gene>
<dbReference type="NCBIfam" id="TIGR01128">
    <property type="entry name" value="holA"/>
    <property type="match status" value="1"/>
</dbReference>
<evidence type="ECO:0000259" key="10">
    <source>
        <dbReference type="Pfam" id="PF21694"/>
    </source>
</evidence>
<dbReference type="PANTHER" id="PTHR34388:SF1">
    <property type="entry name" value="DNA POLYMERASE III SUBUNIT DELTA"/>
    <property type="match status" value="1"/>
</dbReference>